<dbReference type="EMBL" id="JBHSSW010000004">
    <property type="protein sequence ID" value="MFC6197287.1"/>
    <property type="molecule type" value="Genomic_DNA"/>
</dbReference>
<protein>
    <submittedName>
        <fullName evidence="5">Polyphosphate kinase 2 family protein</fullName>
    </submittedName>
</protein>
<dbReference type="InterPro" id="IPR022488">
    <property type="entry name" value="PPK2-related"/>
</dbReference>
<dbReference type="Proteomes" id="UP001596303">
    <property type="component" value="Unassembled WGS sequence"/>
</dbReference>
<dbReference type="PANTHER" id="PTHR34383:SF3">
    <property type="entry name" value="POLYPHOSPHATE:AMP PHOSPHOTRANSFERASE"/>
    <property type="match status" value="1"/>
</dbReference>
<evidence type="ECO:0000256" key="2">
    <source>
        <dbReference type="ARBA" id="ARBA00022679"/>
    </source>
</evidence>
<dbReference type="SUPFAM" id="SSF52540">
    <property type="entry name" value="P-loop containing nucleoside triphosphate hydrolases"/>
    <property type="match status" value="1"/>
</dbReference>
<proteinExistence type="inferred from homology"/>
<reference evidence="6" key="1">
    <citation type="journal article" date="2019" name="Int. J. Syst. Evol. Microbiol.">
        <title>The Global Catalogue of Microorganisms (GCM) 10K type strain sequencing project: providing services to taxonomists for standard genome sequencing and annotation.</title>
        <authorList>
            <consortium name="The Broad Institute Genomics Platform"/>
            <consortium name="The Broad Institute Genome Sequencing Center for Infectious Disease"/>
            <person name="Wu L."/>
            <person name="Ma J."/>
        </authorList>
    </citation>
    <scope>NUCLEOTIDE SEQUENCE [LARGE SCALE GENOMIC DNA]</scope>
    <source>
        <strain evidence="6">CGMCC-1.15741</strain>
    </source>
</reference>
<dbReference type="GO" id="GO:0016301">
    <property type="term" value="F:kinase activity"/>
    <property type="evidence" value="ECO:0007669"/>
    <property type="project" value="UniProtKB-KW"/>
</dbReference>
<dbReference type="NCBIfam" id="TIGR03709">
    <property type="entry name" value="PPK2_rel_1"/>
    <property type="match status" value="1"/>
</dbReference>
<keyword evidence="6" id="KW-1185">Reference proteome</keyword>
<sequence>MSFEIPTSEDVVDALIAKPGKSFDLKDRPTRNEDLFADKHVARASTEEDAHAINTLQDTLFAEGKQALLVILQGIDTAGKSGTIKSVFSVTSPLGLNVTAFKKPTGLELEHDYLWRVHKAAPRKGFIGIFDRSHYEDVLVVKVRELADKDTIKRRYDQINAFEKHLTENGTRILKFMLHISKDTQAERLRSRLEEPHKRWKFNPGDLADRELWDDFMDAYETMVEKCSTDHAPWYVVPSDSKSRRNAMIARIIRGTLEEMAPEYPDPGWKSEDYNF</sequence>
<keyword evidence="2" id="KW-0808">Transferase</keyword>
<dbReference type="Pfam" id="PF03976">
    <property type="entry name" value="PPK2"/>
    <property type="match status" value="1"/>
</dbReference>
<feature type="domain" description="Polyphosphate kinase-2-related" evidence="4">
    <location>
        <begin position="38"/>
        <end position="262"/>
    </location>
</feature>
<gene>
    <name evidence="5" type="ORF">ACFQDM_04315</name>
</gene>
<dbReference type="InterPro" id="IPR022300">
    <property type="entry name" value="PPK2-rel_1"/>
</dbReference>
<evidence type="ECO:0000313" key="6">
    <source>
        <dbReference type="Proteomes" id="UP001596303"/>
    </source>
</evidence>
<organism evidence="5 6">
    <name type="scientific">Ponticaulis profundi</name>
    <dbReference type="NCBI Taxonomy" id="2665222"/>
    <lineage>
        <taxon>Bacteria</taxon>
        <taxon>Pseudomonadati</taxon>
        <taxon>Pseudomonadota</taxon>
        <taxon>Alphaproteobacteria</taxon>
        <taxon>Hyphomonadales</taxon>
        <taxon>Hyphomonadaceae</taxon>
        <taxon>Ponticaulis</taxon>
    </lineage>
</organism>
<accession>A0ABW1S7U8</accession>
<keyword evidence="3 5" id="KW-0418">Kinase</keyword>
<dbReference type="RefSeq" id="WP_377375963.1">
    <property type="nucleotide sequence ID" value="NZ_JBHSSW010000004.1"/>
</dbReference>
<comment type="caution">
    <text evidence="5">The sequence shown here is derived from an EMBL/GenBank/DDBJ whole genome shotgun (WGS) entry which is preliminary data.</text>
</comment>
<dbReference type="PANTHER" id="PTHR34383">
    <property type="entry name" value="POLYPHOSPHATE:AMP PHOSPHOTRANSFERASE-RELATED"/>
    <property type="match status" value="1"/>
</dbReference>
<evidence type="ECO:0000256" key="1">
    <source>
        <dbReference type="ARBA" id="ARBA00009924"/>
    </source>
</evidence>
<comment type="similarity">
    <text evidence="1">Belongs to the polyphosphate kinase 2 (PPK2) family. Class I subfamily.</text>
</comment>
<evidence type="ECO:0000313" key="5">
    <source>
        <dbReference type="EMBL" id="MFC6197287.1"/>
    </source>
</evidence>
<evidence type="ECO:0000259" key="4">
    <source>
        <dbReference type="Pfam" id="PF03976"/>
    </source>
</evidence>
<evidence type="ECO:0000256" key="3">
    <source>
        <dbReference type="ARBA" id="ARBA00022777"/>
    </source>
</evidence>
<dbReference type="InterPro" id="IPR016898">
    <property type="entry name" value="Polyphosphate_phosphotransfera"/>
</dbReference>
<dbReference type="Gene3D" id="3.40.50.300">
    <property type="entry name" value="P-loop containing nucleotide triphosphate hydrolases"/>
    <property type="match status" value="1"/>
</dbReference>
<name>A0ABW1S7U8_9PROT</name>
<dbReference type="InterPro" id="IPR027417">
    <property type="entry name" value="P-loop_NTPase"/>
</dbReference>
<dbReference type="PIRSF" id="PIRSF028756">
    <property type="entry name" value="PPK2_prd"/>
    <property type="match status" value="1"/>
</dbReference>